<dbReference type="PANTHER" id="PTHR43792">
    <property type="entry name" value="GNAT FAMILY, PUTATIVE (AFU_ORTHOLOGUE AFUA_3G00765)-RELATED-RELATED"/>
    <property type="match status" value="1"/>
</dbReference>
<dbReference type="KEGG" id="hba:Hbal_0395"/>
<dbReference type="RefSeq" id="WP_015826247.1">
    <property type="nucleotide sequence ID" value="NC_012982.1"/>
</dbReference>
<dbReference type="Gene3D" id="3.40.630.30">
    <property type="match status" value="1"/>
</dbReference>
<keyword evidence="3" id="KW-1185">Reference proteome</keyword>
<dbReference type="OrthoDB" id="6293260at2"/>
<feature type="domain" description="N-acetyltransferase" evidence="1">
    <location>
        <begin position="9"/>
        <end position="144"/>
    </location>
</feature>
<dbReference type="AlphaFoldDB" id="C6XMF4"/>
<organism evidence="2 3">
    <name type="scientific">Hirschia baltica (strain ATCC 49814 / DSM 5838 / IFAM 1418)</name>
    <dbReference type="NCBI Taxonomy" id="582402"/>
    <lineage>
        <taxon>Bacteria</taxon>
        <taxon>Pseudomonadati</taxon>
        <taxon>Pseudomonadota</taxon>
        <taxon>Alphaproteobacteria</taxon>
        <taxon>Hyphomonadales</taxon>
        <taxon>Hyphomonadaceae</taxon>
        <taxon>Hirschia</taxon>
    </lineage>
</organism>
<keyword evidence="2" id="KW-0808">Transferase</keyword>
<evidence type="ECO:0000259" key="1">
    <source>
        <dbReference type="Pfam" id="PF13302"/>
    </source>
</evidence>
<protein>
    <submittedName>
        <fullName evidence="2">Ribosomal-protein-alanine acetyltransferase</fullName>
    </submittedName>
</protein>
<reference evidence="3" key="1">
    <citation type="journal article" date="2011" name="J. Bacteriol.">
        <title>Genome sequences of eight morphologically diverse alphaproteobacteria.</title>
        <authorList>
            <consortium name="US DOE Joint Genome Institute"/>
            <person name="Brown P.J."/>
            <person name="Kysela D.T."/>
            <person name="Buechlein A."/>
            <person name="Hemmerich C."/>
            <person name="Brun Y.V."/>
        </authorList>
    </citation>
    <scope>NUCLEOTIDE SEQUENCE [LARGE SCALE GENOMIC DNA]</scope>
    <source>
        <strain evidence="3">ATCC 49814 / DSM 5838 / IFAM 1418</strain>
    </source>
</reference>
<evidence type="ECO:0000313" key="3">
    <source>
        <dbReference type="Proteomes" id="UP000002745"/>
    </source>
</evidence>
<dbReference type="HOGENOM" id="CLU_013985_3_1_5"/>
<dbReference type="PANTHER" id="PTHR43792:SF1">
    <property type="entry name" value="N-ACETYLTRANSFERASE DOMAIN-CONTAINING PROTEIN"/>
    <property type="match status" value="1"/>
</dbReference>
<dbReference type="InterPro" id="IPR051531">
    <property type="entry name" value="N-acetyltransferase"/>
</dbReference>
<dbReference type="eggNOG" id="COG1670">
    <property type="taxonomic scope" value="Bacteria"/>
</dbReference>
<dbReference type="Pfam" id="PF13302">
    <property type="entry name" value="Acetyltransf_3"/>
    <property type="match status" value="1"/>
</dbReference>
<dbReference type="InterPro" id="IPR000182">
    <property type="entry name" value="GNAT_dom"/>
</dbReference>
<dbReference type="STRING" id="582402.Hbal_0395"/>
<accession>C6XMF4</accession>
<dbReference type="GO" id="GO:0016747">
    <property type="term" value="F:acyltransferase activity, transferring groups other than amino-acyl groups"/>
    <property type="evidence" value="ECO:0007669"/>
    <property type="project" value="InterPro"/>
</dbReference>
<name>C6XMF4_HIRBI</name>
<dbReference type="Proteomes" id="UP000002745">
    <property type="component" value="Chromosome"/>
</dbReference>
<gene>
    <name evidence="2" type="ordered locus">Hbal_0395</name>
</gene>
<dbReference type="SUPFAM" id="SSF55729">
    <property type="entry name" value="Acyl-CoA N-acyltransferases (Nat)"/>
    <property type="match status" value="1"/>
</dbReference>
<dbReference type="InterPro" id="IPR016181">
    <property type="entry name" value="Acyl_CoA_acyltransferase"/>
</dbReference>
<proteinExistence type="predicted"/>
<evidence type="ECO:0000313" key="2">
    <source>
        <dbReference type="EMBL" id="ACT58097.1"/>
    </source>
</evidence>
<dbReference type="EMBL" id="CP001678">
    <property type="protein sequence ID" value="ACT58097.1"/>
    <property type="molecule type" value="Genomic_DNA"/>
</dbReference>
<sequence length="186" mass="20615">MSNVLETERLILRPPIADDFDAWAAFMADEEDARFIGGAMNRAVAWRAMMIMMGSWSAYGIGMFSVIEKSSNEWIGRIGPWQPEGWPGTEVGWGIRNSAQGKGYALEAAAISMDYAVEHLGWSTIIHTIDSENLASEKLAKRLGSVLMKRDVFLPAPLNTEPVNVWGQTAHQWALNRQSLTNSSKS</sequence>